<organism evidence="1 2">
    <name type="scientific">Natribaculum luteum</name>
    <dbReference type="NCBI Taxonomy" id="1586232"/>
    <lineage>
        <taxon>Archaea</taxon>
        <taxon>Methanobacteriati</taxon>
        <taxon>Methanobacteriota</taxon>
        <taxon>Stenosarchaea group</taxon>
        <taxon>Halobacteria</taxon>
        <taxon>Halobacteriales</taxon>
        <taxon>Natrialbaceae</taxon>
        <taxon>Natribaculum</taxon>
    </lineage>
</organism>
<dbReference type="Pfam" id="PF02423">
    <property type="entry name" value="OCD_Mu_crystall"/>
    <property type="match status" value="1"/>
</dbReference>
<dbReference type="GeneID" id="71855792"/>
<dbReference type="RefSeq" id="WP_246970736.1">
    <property type="nucleotide sequence ID" value="NZ_CP095397.1"/>
</dbReference>
<dbReference type="SUPFAM" id="SSF51735">
    <property type="entry name" value="NAD(P)-binding Rossmann-fold domains"/>
    <property type="match status" value="1"/>
</dbReference>
<dbReference type="PANTHER" id="PTHR13812">
    <property type="entry name" value="KETIMINE REDUCTASE MU-CRYSTALLIN"/>
    <property type="match status" value="1"/>
</dbReference>
<dbReference type="PANTHER" id="PTHR13812:SF19">
    <property type="entry name" value="KETIMINE REDUCTASE MU-CRYSTALLIN"/>
    <property type="match status" value="1"/>
</dbReference>
<dbReference type="AlphaFoldDB" id="A0ABD5P4Y5"/>
<accession>A0ABD5P4Y5</accession>
<reference evidence="1 2" key="1">
    <citation type="journal article" date="2014" name="Int. J. Syst. Evol. Microbiol.">
        <title>Complete genome sequence of Corynebacterium casei LMG S-19264T (=DSM 44701T), isolated from a smear-ripened cheese.</title>
        <authorList>
            <consortium name="US DOE Joint Genome Institute (JGI-PGF)"/>
            <person name="Walter F."/>
            <person name="Albersmeier A."/>
            <person name="Kalinowski J."/>
            <person name="Ruckert C."/>
        </authorList>
    </citation>
    <scope>NUCLEOTIDE SEQUENCE [LARGE SCALE GENOMIC DNA]</scope>
    <source>
        <strain evidence="1 2">IBRC-M 10912</strain>
    </source>
</reference>
<gene>
    <name evidence="1" type="ORF">ACFOZ7_21010</name>
</gene>
<comment type="caution">
    <text evidence="1">The sequence shown here is derived from an EMBL/GenBank/DDBJ whole genome shotgun (WGS) entry which is preliminary data.</text>
</comment>
<dbReference type="InterPro" id="IPR023401">
    <property type="entry name" value="ODC_N"/>
</dbReference>
<proteinExistence type="predicted"/>
<dbReference type="InterPro" id="IPR003462">
    <property type="entry name" value="ODC_Mu_crystall"/>
</dbReference>
<dbReference type="Proteomes" id="UP001595821">
    <property type="component" value="Unassembled WGS sequence"/>
</dbReference>
<evidence type="ECO:0000313" key="2">
    <source>
        <dbReference type="Proteomes" id="UP001595821"/>
    </source>
</evidence>
<dbReference type="EMBL" id="JBHSDJ010000132">
    <property type="protein sequence ID" value="MFC4249377.1"/>
    <property type="molecule type" value="Genomic_DNA"/>
</dbReference>
<sequence length="325" mass="33328">MVTILGEADVAAVLDVEMLLAPVENALIKQAAGEVERPDRPHFSVGAGLESDDPLGTGLTMPAYIHGERFYATKLVSVHEGNESRDLPTVQAQIVLTDATTGRPVAFMAGTRITNGRTGCIGGLAARTFASDPVRLAVIGAGAQARWQTRAIAATSTLEEVCIYSPSESKRECASELRDEGIPATAAETAADAVDGATVVVTATTSTDPVFPASALSDAELVVAVGAYTEAMQELEPAVVDRATRLVADVPDEAAATGDVAATSYAAADFDPLGDALADDAAAPLEDGYVLLESVGSAVLDLAAATTVYDLAHTEGIGTSVPLTE</sequence>
<dbReference type="Gene3D" id="3.30.1780.10">
    <property type="entry name" value="ornithine cyclodeaminase, domain 1"/>
    <property type="match status" value="1"/>
</dbReference>
<evidence type="ECO:0000313" key="1">
    <source>
        <dbReference type="EMBL" id="MFC4249377.1"/>
    </source>
</evidence>
<protein>
    <submittedName>
        <fullName evidence="1">Ornithine cyclodeaminase family protein</fullName>
    </submittedName>
</protein>
<dbReference type="PIRSF" id="PIRSF001439">
    <property type="entry name" value="CryM"/>
    <property type="match status" value="1"/>
</dbReference>
<dbReference type="InterPro" id="IPR036291">
    <property type="entry name" value="NAD(P)-bd_dom_sf"/>
</dbReference>
<dbReference type="Gene3D" id="3.40.50.720">
    <property type="entry name" value="NAD(P)-binding Rossmann-like Domain"/>
    <property type="match status" value="1"/>
</dbReference>
<name>A0ABD5P4Y5_9EURY</name>